<protein>
    <submittedName>
        <fullName evidence="1">Histone deacetylase</fullName>
    </submittedName>
</protein>
<dbReference type="Proteomes" id="UP000319103">
    <property type="component" value="Unassembled WGS sequence"/>
</dbReference>
<reference evidence="1 2" key="1">
    <citation type="submission" date="2019-06" db="EMBL/GenBank/DDBJ databases">
        <title>Description of Kitasatospora acidophila sp. nov. isolated from pine grove soil, and reclassification of Streptomyces novaecaesareae to Kitasatospora novaeceasareae comb. nov.</title>
        <authorList>
            <person name="Kim M.J."/>
        </authorList>
    </citation>
    <scope>NUCLEOTIDE SEQUENCE [LARGE SCALE GENOMIC DNA]</scope>
    <source>
        <strain evidence="1 2">MMS16-CNU292</strain>
    </source>
</reference>
<evidence type="ECO:0000313" key="2">
    <source>
        <dbReference type="Proteomes" id="UP000319103"/>
    </source>
</evidence>
<organism evidence="1 2">
    <name type="scientific">Kitasatospora acidiphila</name>
    <dbReference type="NCBI Taxonomy" id="2567942"/>
    <lineage>
        <taxon>Bacteria</taxon>
        <taxon>Bacillati</taxon>
        <taxon>Actinomycetota</taxon>
        <taxon>Actinomycetes</taxon>
        <taxon>Kitasatosporales</taxon>
        <taxon>Streptomycetaceae</taxon>
        <taxon>Kitasatospora</taxon>
    </lineage>
</organism>
<sequence>MPRWIWYAAYGSNMAVERLRCYVQGGQAAGGVRTYPGCRDRGMPSAARGVELPGRLYFAGVSGQWGGGMGFYEAGAGVVPARAYRVTVGQFSDIVAQEMYRPPGADLDLATVLATGRDELGPGRYETLLLVGEVDGEPMLTFTASWSPAEAPLNAPAEAYLRQLAAGLAEAHGWSTERIAAYLASRPGAAGRWSAASVAELLARTA</sequence>
<evidence type="ECO:0000313" key="1">
    <source>
        <dbReference type="EMBL" id="TQF07513.1"/>
    </source>
</evidence>
<dbReference type="AlphaFoldDB" id="A0A540WEQ4"/>
<dbReference type="EMBL" id="VIGB01000003">
    <property type="protein sequence ID" value="TQF07513.1"/>
    <property type="molecule type" value="Genomic_DNA"/>
</dbReference>
<proteinExistence type="predicted"/>
<dbReference type="OrthoDB" id="3470041at2"/>
<gene>
    <name evidence="1" type="ORF">E6W39_22745</name>
</gene>
<dbReference type="Gene3D" id="3.10.490.10">
    <property type="entry name" value="Gamma-glutamyl cyclotransferase-like"/>
    <property type="match status" value="1"/>
</dbReference>
<accession>A0A540WEQ4</accession>
<comment type="caution">
    <text evidence="1">The sequence shown here is derived from an EMBL/GenBank/DDBJ whole genome shotgun (WGS) entry which is preliminary data.</text>
</comment>
<name>A0A540WEQ4_9ACTN</name>
<keyword evidence="2" id="KW-1185">Reference proteome</keyword>